<name>V9SHM6_9CAUD</name>
<evidence type="ECO:0000313" key="1">
    <source>
        <dbReference type="EMBL" id="AHC56549.1"/>
    </source>
</evidence>
<dbReference type="Proteomes" id="UP000018886">
    <property type="component" value="Segment"/>
</dbReference>
<sequence>MGNLQKAITPVNKRMAGGVQWVAIFGERKAVLWGKTEKQALQAAHEHFKPKKGERDLVAVALI</sequence>
<reference evidence="1 2" key="1">
    <citation type="journal article" date="2014" name="Virol. J.">
        <title>First genome sequences of Achromobacter phages reveal new members of the N4 family.</title>
        <authorList>
            <person name="Wittmann J."/>
            <person name="Dreiseikelmann B."/>
            <person name="Rohde M."/>
            <person name="Meier-Kolthoff J.P."/>
            <person name="Bunk B."/>
            <person name="Rohde C."/>
        </authorList>
    </citation>
    <scope>NUCLEOTIDE SEQUENCE [LARGE SCALE GENOMIC DNA]</scope>
</reference>
<accession>V9SHM6</accession>
<evidence type="ECO:0000313" key="2">
    <source>
        <dbReference type="Proteomes" id="UP000018886"/>
    </source>
</evidence>
<evidence type="ECO:0008006" key="3">
    <source>
        <dbReference type="Google" id="ProtNLM"/>
    </source>
</evidence>
<proteinExistence type="predicted"/>
<protein>
    <recommendedName>
        <fullName evidence="3">DUF5678 domain-containing protein</fullName>
    </recommendedName>
</protein>
<dbReference type="EMBL" id="KF787094">
    <property type="protein sequence ID" value="AHC56549.1"/>
    <property type="molecule type" value="Genomic_DNA"/>
</dbReference>
<gene>
    <name evidence="1" type="ORF">JJJA_0033</name>
</gene>
<organism evidence="1 2">
    <name type="scientific">Achromobacter phage JWDelta</name>
    <dbReference type="NCBI Taxonomy" id="1416008"/>
    <lineage>
        <taxon>Viruses</taxon>
        <taxon>Duplodnaviria</taxon>
        <taxon>Heunggongvirae</taxon>
        <taxon>Uroviricota</taxon>
        <taxon>Caudoviricetes</taxon>
        <taxon>Schitoviridae</taxon>
        <taxon>Rothmandenesvirinae</taxon>
        <taxon>Jwalphavirus</taxon>
        <taxon>Jwalphavirus jwalpha</taxon>
    </lineage>
</organism>